<evidence type="ECO:0000313" key="1">
    <source>
        <dbReference type="EMBL" id="MBP1290288.1"/>
    </source>
</evidence>
<dbReference type="EMBL" id="JAFICZ010000001">
    <property type="protein sequence ID" value="MBP1290288.1"/>
    <property type="molecule type" value="Genomic_DNA"/>
</dbReference>
<gene>
    <name evidence="1" type="ORF">JOH49_000041</name>
</gene>
<organism evidence="1 2">
    <name type="scientific">Bradyrhizobium elkanii</name>
    <dbReference type="NCBI Taxonomy" id="29448"/>
    <lineage>
        <taxon>Bacteria</taxon>
        <taxon>Pseudomonadati</taxon>
        <taxon>Pseudomonadota</taxon>
        <taxon>Alphaproteobacteria</taxon>
        <taxon>Hyphomicrobiales</taxon>
        <taxon>Nitrobacteraceae</taxon>
        <taxon>Bradyrhizobium</taxon>
    </lineage>
</organism>
<dbReference type="Proteomes" id="UP000673383">
    <property type="component" value="Unassembled WGS sequence"/>
</dbReference>
<name>A0A8I2C144_BRAEL</name>
<sequence>MKDLETVDLVVVSSIMSEYRGGAGLKAKSMGLMSARGS</sequence>
<proteinExistence type="predicted"/>
<comment type="caution">
    <text evidence="1">The sequence shown here is derived from an EMBL/GenBank/DDBJ whole genome shotgun (WGS) entry which is preliminary data.</text>
</comment>
<protein>
    <submittedName>
        <fullName evidence="1">Uncharacterized protein</fullName>
    </submittedName>
</protein>
<dbReference type="AlphaFoldDB" id="A0A8I2C144"/>
<accession>A0A8I2C144</accession>
<evidence type="ECO:0000313" key="2">
    <source>
        <dbReference type="Proteomes" id="UP000673383"/>
    </source>
</evidence>
<reference evidence="1" key="1">
    <citation type="submission" date="2021-02" db="EMBL/GenBank/DDBJ databases">
        <title>Genomic Encyclopedia of Type Strains, Phase IV (KMG-V): Genome sequencing to study the core and pangenomes of soil and plant-associated prokaryotes.</title>
        <authorList>
            <person name="Whitman W."/>
        </authorList>
    </citation>
    <scope>NUCLEOTIDE SEQUENCE</scope>
    <source>
        <strain evidence="1">USDA 406</strain>
    </source>
</reference>